<dbReference type="InterPro" id="IPR023696">
    <property type="entry name" value="Ureohydrolase_dom_sf"/>
</dbReference>
<proteinExistence type="inferred from homology"/>
<dbReference type="GO" id="GO:0008783">
    <property type="term" value="F:agmatinase activity"/>
    <property type="evidence" value="ECO:0007669"/>
    <property type="project" value="TreeGrafter"/>
</dbReference>
<dbReference type="Gene3D" id="3.40.800.10">
    <property type="entry name" value="Ureohydrolase domain"/>
    <property type="match status" value="1"/>
</dbReference>
<dbReference type="InterPro" id="IPR020855">
    <property type="entry name" value="Ureohydrolase_Mn_BS"/>
</dbReference>
<organism evidence="5 6">
    <name type="scientific">Bacillus cereus</name>
    <dbReference type="NCBI Taxonomy" id="1396"/>
    <lineage>
        <taxon>Bacteria</taxon>
        <taxon>Bacillati</taxon>
        <taxon>Bacillota</taxon>
        <taxon>Bacilli</taxon>
        <taxon>Bacillales</taxon>
        <taxon>Bacillaceae</taxon>
        <taxon>Bacillus</taxon>
        <taxon>Bacillus cereus group</taxon>
    </lineage>
</organism>
<evidence type="ECO:0000256" key="2">
    <source>
        <dbReference type="ARBA" id="ARBA00022723"/>
    </source>
</evidence>
<dbReference type="GO" id="GO:0033389">
    <property type="term" value="P:putrescine biosynthetic process from arginine, via agmatine"/>
    <property type="evidence" value="ECO:0007669"/>
    <property type="project" value="TreeGrafter"/>
</dbReference>
<dbReference type="PANTHER" id="PTHR11358">
    <property type="entry name" value="ARGINASE/AGMATINASE"/>
    <property type="match status" value="1"/>
</dbReference>
<comment type="caution">
    <text evidence="5">The sequence shown here is derived from an EMBL/GenBank/DDBJ whole genome shotgun (WGS) entry which is preliminary data.</text>
</comment>
<dbReference type="EMBL" id="MUAJ01000034">
    <property type="protein sequence ID" value="OOR09999.1"/>
    <property type="molecule type" value="Genomic_DNA"/>
</dbReference>
<dbReference type="PROSITE" id="PS01053">
    <property type="entry name" value="ARGINASE_1"/>
    <property type="match status" value="1"/>
</dbReference>
<reference evidence="5 6" key="1">
    <citation type="submission" date="2017-01" db="EMBL/GenBank/DDBJ databases">
        <title>Bacillus cereus isolates.</title>
        <authorList>
            <person name="Beno S.M."/>
        </authorList>
    </citation>
    <scope>NUCLEOTIDE SEQUENCE [LARGE SCALE GENOMIC DNA]</scope>
    <source>
        <strain evidence="5 6">FSL H8-0485</strain>
    </source>
</reference>
<keyword evidence="2" id="KW-0479">Metal-binding</keyword>
<gene>
    <name evidence="5" type="ORF">BW897_24900</name>
</gene>
<evidence type="ECO:0000256" key="3">
    <source>
        <dbReference type="ARBA" id="ARBA00022801"/>
    </source>
</evidence>
<dbReference type="AlphaFoldDB" id="A0A1S9TJP6"/>
<dbReference type="PROSITE" id="PS51409">
    <property type="entry name" value="ARGINASE_2"/>
    <property type="match status" value="1"/>
</dbReference>
<sequence length="387" mass="42997">MEIRISNEATLSGNTLYNKKYGNSIQISDALIDMLGDIQQGMSVVELSSKYHVSNFEDIINELIQQGFLYTSDQKLYDSINPINCVGFEQSTFFGVPFGNLTYDISSKETKKIIGFIDIPYNMGSTSHNISISGPMKLRKFSNQVFGIEYGEDGLSKGWYSPNQKKIVCSGMNFKDYGSLEVISNQELQIKRISRLSESISKANVIPIFIGGDHTISAPIIQGFLNTYEKLQVIQLDAHSDLGSNRWGMVEHGSFMSNIISNSNLKHVYQVGIRGPLEEEEIKLNQSLANLSVFYGSEFDSLNIDSDIPTYITIDVDVFDPSIVPSVNYPVPNGWSYSDFLKFVRDKLSGVQIVGIDIVEYNESDTLSNMSASTVSHAILDLLGGVL</sequence>
<dbReference type="InterPro" id="IPR006035">
    <property type="entry name" value="Ureohydrolase"/>
</dbReference>
<protein>
    <recommendedName>
        <fullName evidence="7">Arginase</fullName>
    </recommendedName>
</protein>
<dbReference type="SUPFAM" id="SSF52768">
    <property type="entry name" value="Arginase/deacetylase"/>
    <property type="match status" value="1"/>
</dbReference>
<evidence type="ECO:0000313" key="5">
    <source>
        <dbReference type="EMBL" id="OOR09999.1"/>
    </source>
</evidence>
<evidence type="ECO:0008006" key="7">
    <source>
        <dbReference type="Google" id="ProtNLM"/>
    </source>
</evidence>
<accession>A0A1S9TJP6</accession>
<evidence type="ECO:0000256" key="1">
    <source>
        <dbReference type="ARBA" id="ARBA00009227"/>
    </source>
</evidence>
<keyword evidence="3 4" id="KW-0378">Hydrolase</keyword>
<evidence type="ECO:0000256" key="4">
    <source>
        <dbReference type="RuleBase" id="RU003684"/>
    </source>
</evidence>
<dbReference type="PANTHER" id="PTHR11358:SF26">
    <property type="entry name" value="GUANIDINO ACID HYDROLASE, MITOCHONDRIAL"/>
    <property type="match status" value="1"/>
</dbReference>
<dbReference type="Proteomes" id="UP000190906">
    <property type="component" value="Unassembled WGS sequence"/>
</dbReference>
<comment type="similarity">
    <text evidence="1">Belongs to the arginase family. Agmatinase subfamily.</text>
</comment>
<dbReference type="RefSeq" id="WP_078205378.1">
    <property type="nucleotide sequence ID" value="NZ_MUAJ01000034.1"/>
</dbReference>
<name>A0A1S9TJP6_BACCE</name>
<dbReference type="GO" id="GO:0046872">
    <property type="term" value="F:metal ion binding"/>
    <property type="evidence" value="ECO:0007669"/>
    <property type="project" value="UniProtKB-KW"/>
</dbReference>
<dbReference type="Pfam" id="PF00491">
    <property type="entry name" value="Arginase"/>
    <property type="match status" value="1"/>
</dbReference>
<evidence type="ECO:0000313" key="6">
    <source>
        <dbReference type="Proteomes" id="UP000190906"/>
    </source>
</evidence>